<dbReference type="GO" id="GO:0016829">
    <property type="term" value="F:lyase activity"/>
    <property type="evidence" value="ECO:0007669"/>
    <property type="project" value="UniProtKB-KW"/>
</dbReference>
<dbReference type="InterPro" id="IPR004360">
    <property type="entry name" value="Glyas_Fos-R_dOase_dom"/>
</dbReference>
<protein>
    <submittedName>
        <fullName evidence="2">Putative enzyme related to lactoylglutathione lyase</fullName>
    </submittedName>
</protein>
<organism evidence="2 3">
    <name type="scientific">Lipingzhangella halophila</name>
    <dbReference type="NCBI Taxonomy" id="1783352"/>
    <lineage>
        <taxon>Bacteria</taxon>
        <taxon>Bacillati</taxon>
        <taxon>Actinomycetota</taxon>
        <taxon>Actinomycetes</taxon>
        <taxon>Streptosporangiales</taxon>
        <taxon>Nocardiopsidaceae</taxon>
        <taxon>Lipingzhangella</taxon>
    </lineage>
</organism>
<dbReference type="Gene3D" id="3.10.180.10">
    <property type="entry name" value="2,3-Dihydroxybiphenyl 1,2-Dioxygenase, domain 1"/>
    <property type="match status" value="1"/>
</dbReference>
<dbReference type="InterPro" id="IPR029068">
    <property type="entry name" value="Glyas_Bleomycin-R_OHBP_Dase"/>
</dbReference>
<evidence type="ECO:0000313" key="3">
    <source>
        <dbReference type="Proteomes" id="UP000523007"/>
    </source>
</evidence>
<dbReference type="RefSeq" id="WP_184578151.1">
    <property type="nucleotide sequence ID" value="NZ_JACHJT010000001.1"/>
</dbReference>
<dbReference type="AlphaFoldDB" id="A0A7W7RGV4"/>
<dbReference type="Proteomes" id="UP000523007">
    <property type="component" value="Unassembled WGS sequence"/>
</dbReference>
<gene>
    <name evidence="2" type="ORF">F4561_002475</name>
</gene>
<feature type="domain" description="VOC" evidence="1">
    <location>
        <begin position="1"/>
        <end position="119"/>
    </location>
</feature>
<evidence type="ECO:0000313" key="2">
    <source>
        <dbReference type="EMBL" id="MBB4931655.1"/>
    </source>
</evidence>
<keyword evidence="3" id="KW-1185">Reference proteome</keyword>
<comment type="caution">
    <text evidence="2">The sequence shown here is derived from an EMBL/GenBank/DDBJ whole genome shotgun (WGS) entry which is preliminary data.</text>
</comment>
<reference evidence="2 3" key="1">
    <citation type="submission" date="2020-08" db="EMBL/GenBank/DDBJ databases">
        <title>Sequencing the genomes of 1000 actinobacteria strains.</title>
        <authorList>
            <person name="Klenk H.-P."/>
        </authorList>
    </citation>
    <scope>NUCLEOTIDE SEQUENCE [LARGE SCALE GENOMIC DNA]</scope>
    <source>
        <strain evidence="2 3">DSM 102030</strain>
    </source>
</reference>
<accession>A0A7W7RGV4</accession>
<dbReference type="Pfam" id="PF00903">
    <property type="entry name" value="Glyoxalase"/>
    <property type="match status" value="1"/>
</dbReference>
<proteinExistence type="predicted"/>
<dbReference type="PROSITE" id="PS51819">
    <property type="entry name" value="VOC"/>
    <property type="match status" value="1"/>
</dbReference>
<evidence type="ECO:0000259" key="1">
    <source>
        <dbReference type="PROSITE" id="PS51819"/>
    </source>
</evidence>
<dbReference type="EMBL" id="JACHJT010000001">
    <property type="protein sequence ID" value="MBB4931655.1"/>
    <property type="molecule type" value="Genomic_DNA"/>
</dbReference>
<dbReference type="InterPro" id="IPR037523">
    <property type="entry name" value="VOC_core"/>
</dbReference>
<name>A0A7W7RGV4_9ACTN</name>
<dbReference type="SUPFAM" id="SSF54593">
    <property type="entry name" value="Glyoxalase/Bleomycin resistance protein/Dihydroxybiphenyl dioxygenase"/>
    <property type="match status" value="1"/>
</dbReference>
<keyword evidence="2" id="KW-0456">Lyase</keyword>
<sequence length="129" mass="14771">MIHVLASRILLRPTDLERSRAFYRDALGLAIFREFGTGEQRGTVFFLGGGFLELSGHSSRPPEPNATQLWLQVPDIAEAERELRERGVPVLREPRKEPWGLVEMHIADPDGLRIFIVEVPEDHPMRHRP</sequence>